<dbReference type="Proteomes" id="UP001172386">
    <property type="component" value="Unassembled WGS sequence"/>
</dbReference>
<evidence type="ECO:0000313" key="2">
    <source>
        <dbReference type="Proteomes" id="UP001172386"/>
    </source>
</evidence>
<protein>
    <submittedName>
        <fullName evidence="1">Uncharacterized protein</fullName>
    </submittedName>
</protein>
<reference evidence="1" key="1">
    <citation type="submission" date="2022-10" db="EMBL/GenBank/DDBJ databases">
        <title>Culturing micro-colonial fungi from biological soil crusts in the Mojave desert and describing Neophaeococcomyces mojavensis, and introducing the new genera and species Taxawa tesnikishii.</title>
        <authorList>
            <person name="Kurbessoian T."/>
            <person name="Stajich J.E."/>
        </authorList>
    </citation>
    <scope>NUCLEOTIDE SEQUENCE</scope>
    <source>
        <strain evidence="1">JES_112</strain>
    </source>
</reference>
<keyword evidence="2" id="KW-1185">Reference proteome</keyword>
<gene>
    <name evidence="1" type="ORF">H2198_003035</name>
</gene>
<sequence>MMRAMPEATVLPEIPTGISNLGMPSPLVTGLDDNDDDPLLHIKDAGIGSYVLELVSIWGDLMSHLQQIRYGSHQNAWHPDSAYQKIRVQIFETECILPQKHRFDFVKFGERSSTEIAKFRQYWDHWILSQMLYHGIQATLNHPFLHFFRKNDQQSVRPPSFQQHVIDHSILHSRWIVRLVELCQEKQFQLSDPFVGYLVSVTATVNFFLGFSKDKQLAAKAIENFDKCEDFVGQLAQKWKHLNHTRTKLSKLAQIVPRSPESRHGTRRPRVNEGLIWSLLDYAASSSPEDKTREAYDIVEVDVNTQYLSPLEQQSLRTTQTTSPEILPPGNTNDWMHDNFSLEMLEIPDMPGLLIPDEYWTSGQL</sequence>
<dbReference type="EMBL" id="JAPDRQ010000038">
    <property type="protein sequence ID" value="KAJ9659622.1"/>
    <property type="molecule type" value="Genomic_DNA"/>
</dbReference>
<accession>A0ACC3ACK4</accession>
<organism evidence="1 2">
    <name type="scientific">Neophaeococcomyces mojaviensis</name>
    <dbReference type="NCBI Taxonomy" id="3383035"/>
    <lineage>
        <taxon>Eukaryota</taxon>
        <taxon>Fungi</taxon>
        <taxon>Dikarya</taxon>
        <taxon>Ascomycota</taxon>
        <taxon>Pezizomycotina</taxon>
        <taxon>Eurotiomycetes</taxon>
        <taxon>Chaetothyriomycetidae</taxon>
        <taxon>Chaetothyriales</taxon>
        <taxon>Chaetothyriales incertae sedis</taxon>
        <taxon>Neophaeococcomyces</taxon>
    </lineage>
</organism>
<comment type="caution">
    <text evidence="1">The sequence shown here is derived from an EMBL/GenBank/DDBJ whole genome shotgun (WGS) entry which is preliminary data.</text>
</comment>
<evidence type="ECO:0000313" key="1">
    <source>
        <dbReference type="EMBL" id="KAJ9659622.1"/>
    </source>
</evidence>
<proteinExistence type="predicted"/>
<name>A0ACC3ACK4_9EURO</name>